<dbReference type="RefSeq" id="WP_078707676.1">
    <property type="nucleotide sequence ID" value="NZ_FUXL01000004.1"/>
</dbReference>
<dbReference type="InterPro" id="IPR036423">
    <property type="entry name" value="SOD-like_Cu/Zn_dom_sf"/>
</dbReference>
<dbReference type="STRING" id="1365950.SAMN05428963_104136"/>
<dbReference type="InterPro" id="IPR024134">
    <property type="entry name" value="SOD_Cu/Zn_/chaperone"/>
</dbReference>
<dbReference type="GO" id="GO:0005507">
    <property type="term" value="F:copper ion binding"/>
    <property type="evidence" value="ECO:0007669"/>
    <property type="project" value="InterPro"/>
</dbReference>
<evidence type="ECO:0000256" key="2">
    <source>
        <dbReference type="RuleBase" id="RU000393"/>
    </source>
</evidence>
<gene>
    <name evidence="5" type="ORF">SAMN05428963_104136</name>
</gene>
<dbReference type="Proteomes" id="UP000190135">
    <property type="component" value="Unassembled WGS sequence"/>
</dbReference>
<dbReference type="EC" id="1.15.1.1" evidence="2"/>
<accession>A0A1T4PSW7</accession>
<keyword evidence="2" id="KW-0479">Metal-binding</keyword>
<evidence type="ECO:0000256" key="1">
    <source>
        <dbReference type="ARBA" id="ARBA00010457"/>
    </source>
</evidence>
<protein>
    <recommendedName>
        <fullName evidence="2">Superoxide dismutase [Cu-Zn]</fullName>
        <ecNumber evidence="2">1.15.1.1</ecNumber>
    </recommendedName>
</protein>
<evidence type="ECO:0000259" key="4">
    <source>
        <dbReference type="Pfam" id="PF00080"/>
    </source>
</evidence>
<comment type="function">
    <text evidence="2">Destroys radicals which are normally produced within the cells and which are toxic to biological systems.</text>
</comment>
<reference evidence="5 6" key="1">
    <citation type="submission" date="2017-02" db="EMBL/GenBank/DDBJ databases">
        <authorList>
            <person name="Peterson S.W."/>
        </authorList>
    </citation>
    <scope>NUCLEOTIDE SEQUENCE [LARGE SCALE GENOMIC DNA]</scope>
    <source>
        <strain evidence="5 6">USBA 369</strain>
    </source>
</reference>
<keyword evidence="2" id="KW-0560">Oxidoreductase</keyword>
<dbReference type="SUPFAM" id="SSF49329">
    <property type="entry name" value="Cu,Zn superoxide dismutase-like"/>
    <property type="match status" value="1"/>
</dbReference>
<feature type="chain" id="PRO_5012526968" description="Superoxide dismutase [Cu-Zn]" evidence="3">
    <location>
        <begin position="20"/>
        <end position="173"/>
    </location>
</feature>
<evidence type="ECO:0000313" key="6">
    <source>
        <dbReference type="Proteomes" id="UP000190135"/>
    </source>
</evidence>
<dbReference type="InterPro" id="IPR001424">
    <property type="entry name" value="SOD_Cu_Zn_dom"/>
</dbReference>
<dbReference type="InterPro" id="IPR018152">
    <property type="entry name" value="SOD_Cu/Zn_BS"/>
</dbReference>
<dbReference type="EMBL" id="FUXL01000004">
    <property type="protein sequence ID" value="SJZ94519.1"/>
    <property type="molecule type" value="Genomic_DNA"/>
</dbReference>
<dbReference type="PROSITE" id="PS00332">
    <property type="entry name" value="SOD_CU_ZN_2"/>
    <property type="match status" value="1"/>
</dbReference>
<feature type="signal peptide" evidence="3">
    <location>
        <begin position="1"/>
        <end position="19"/>
    </location>
</feature>
<organism evidence="5 6">
    <name type="scientific">Consotaella salsifontis</name>
    <dbReference type="NCBI Taxonomy" id="1365950"/>
    <lineage>
        <taxon>Bacteria</taxon>
        <taxon>Pseudomonadati</taxon>
        <taxon>Pseudomonadota</taxon>
        <taxon>Alphaproteobacteria</taxon>
        <taxon>Hyphomicrobiales</taxon>
        <taxon>Aurantimonadaceae</taxon>
        <taxon>Consotaella</taxon>
    </lineage>
</organism>
<dbReference type="GO" id="GO:0004784">
    <property type="term" value="F:superoxide dismutase activity"/>
    <property type="evidence" value="ECO:0007669"/>
    <property type="project" value="UniProtKB-EC"/>
</dbReference>
<name>A0A1T4PSW7_9HYPH</name>
<dbReference type="OrthoDB" id="5431326at2"/>
<dbReference type="Gene3D" id="2.60.40.200">
    <property type="entry name" value="Superoxide dismutase, copper/zinc binding domain"/>
    <property type="match status" value="1"/>
</dbReference>
<feature type="domain" description="Superoxide dismutase copper/zinc binding" evidence="4">
    <location>
        <begin position="41"/>
        <end position="169"/>
    </location>
</feature>
<keyword evidence="6" id="KW-1185">Reference proteome</keyword>
<keyword evidence="3" id="KW-0732">Signal</keyword>
<comment type="catalytic activity">
    <reaction evidence="2">
        <text>2 superoxide + 2 H(+) = H2O2 + O2</text>
        <dbReference type="Rhea" id="RHEA:20696"/>
        <dbReference type="ChEBI" id="CHEBI:15378"/>
        <dbReference type="ChEBI" id="CHEBI:15379"/>
        <dbReference type="ChEBI" id="CHEBI:16240"/>
        <dbReference type="ChEBI" id="CHEBI:18421"/>
        <dbReference type="EC" id="1.15.1.1"/>
    </reaction>
</comment>
<dbReference type="CDD" id="cd00305">
    <property type="entry name" value="Cu-Zn_Superoxide_Dismutase"/>
    <property type="match status" value="1"/>
</dbReference>
<comment type="similarity">
    <text evidence="1 2">Belongs to the Cu-Zn superoxide dismutase family.</text>
</comment>
<dbReference type="AlphaFoldDB" id="A0A1T4PSW7"/>
<proteinExistence type="inferred from homology"/>
<evidence type="ECO:0000256" key="3">
    <source>
        <dbReference type="SAM" id="SignalP"/>
    </source>
</evidence>
<keyword evidence="2" id="KW-0186">Copper</keyword>
<keyword evidence="2" id="KW-0862">Zinc</keyword>
<dbReference type="PRINTS" id="PR00068">
    <property type="entry name" value="CUZNDISMTASE"/>
</dbReference>
<comment type="cofactor">
    <cofactor evidence="2">
        <name>Zn(2+)</name>
        <dbReference type="ChEBI" id="CHEBI:29105"/>
    </cofactor>
    <text evidence="2">Binds 1 zinc ion per subunit.</text>
</comment>
<comment type="cofactor">
    <cofactor evidence="2">
        <name>Cu cation</name>
        <dbReference type="ChEBI" id="CHEBI:23378"/>
    </cofactor>
    <text evidence="2">Binds 1 copper ion per subunit.</text>
</comment>
<dbReference type="PANTHER" id="PTHR10003">
    <property type="entry name" value="SUPEROXIDE DISMUTASE CU-ZN -RELATED"/>
    <property type="match status" value="1"/>
</dbReference>
<evidence type="ECO:0000313" key="5">
    <source>
        <dbReference type="EMBL" id="SJZ94519.1"/>
    </source>
</evidence>
<sequence length="173" mass="17663">MKMIVMTAFAACLASSAFAQVSETAQDVNVDMKTQDGKSLGTIVLSQTPSGVLLKADLSGLPDGEHAIHFHQTGACDGDFSSAGGHYNPTDAKHGFKVEGGSHAGDMPNFSAVNGAAKFDHFNEHVSLAGGEAPLNDADGTAIIIHAGTDDYQSQPSGDAGSRLACGVVYAAP</sequence>
<dbReference type="Pfam" id="PF00080">
    <property type="entry name" value="Sod_Cu"/>
    <property type="match status" value="1"/>
</dbReference>